<proteinExistence type="predicted"/>
<evidence type="ECO:0000256" key="1">
    <source>
        <dbReference type="SAM" id="MobiDB-lite"/>
    </source>
</evidence>
<dbReference type="Proteomes" id="UP000461730">
    <property type="component" value="Unassembled WGS sequence"/>
</dbReference>
<dbReference type="EMBL" id="WRXN01000004">
    <property type="protein sequence ID" value="MVT08925.1"/>
    <property type="molecule type" value="Genomic_DNA"/>
</dbReference>
<comment type="caution">
    <text evidence="2">The sequence shown here is derived from an EMBL/GenBank/DDBJ whole genome shotgun (WGS) entry which is preliminary data.</text>
</comment>
<gene>
    <name evidence="2" type="ORF">GO493_11695</name>
</gene>
<feature type="region of interest" description="Disordered" evidence="1">
    <location>
        <begin position="20"/>
        <end position="51"/>
    </location>
</feature>
<evidence type="ECO:0000313" key="3">
    <source>
        <dbReference type="Proteomes" id="UP000461730"/>
    </source>
</evidence>
<dbReference type="RefSeq" id="WP_157306343.1">
    <property type="nucleotide sequence ID" value="NZ_WRXN01000004.1"/>
</dbReference>
<keyword evidence="3" id="KW-1185">Reference proteome</keyword>
<sequence length="281" mass="31372">MQKYTYLLAALLLAGCAENRAPKQPEEQDSIQQVENGRKEAPSPEKRISKPLPEKILGERADGSITLQDTVDGKEIAVLNDNALLLTGVPVNGWAAVMVETEVNAVQEKSEQLEKGQTLLKDKKTVGRMLADVTIENSYTLHDGGKIAVLYGYIPVSKIKNGSVIETALSQYLAAHPGRMLPDIQPFIRQFQLEPTHMNGPYQEYMNYESGVEDPSPGYRIVLVFYKNKLTGVVSSRGLQLKGARHYALDREYHGYFYDDTDAAIRQAYIKMFNEFINAAD</sequence>
<dbReference type="AlphaFoldDB" id="A0A7K1U4K6"/>
<reference evidence="2 3" key="1">
    <citation type="submission" date="2019-12" db="EMBL/GenBank/DDBJ databases">
        <title>Chitinophaga sp. strain ysch24 (GDMCC 1.1355), whole genome shotgun sequence.</title>
        <authorList>
            <person name="Zhang X."/>
        </authorList>
    </citation>
    <scope>NUCLEOTIDE SEQUENCE [LARGE SCALE GENOMIC DNA]</scope>
    <source>
        <strain evidence="3">ysch24</strain>
    </source>
</reference>
<organism evidence="2 3">
    <name type="scientific">Chitinophaga tropicalis</name>
    <dbReference type="NCBI Taxonomy" id="2683588"/>
    <lineage>
        <taxon>Bacteria</taxon>
        <taxon>Pseudomonadati</taxon>
        <taxon>Bacteroidota</taxon>
        <taxon>Chitinophagia</taxon>
        <taxon>Chitinophagales</taxon>
        <taxon>Chitinophagaceae</taxon>
        <taxon>Chitinophaga</taxon>
    </lineage>
</organism>
<name>A0A7K1U4K6_9BACT</name>
<dbReference type="PROSITE" id="PS51257">
    <property type="entry name" value="PROKAR_LIPOPROTEIN"/>
    <property type="match status" value="1"/>
</dbReference>
<evidence type="ECO:0008006" key="4">
    <source>
        <dbReference type="Google" id="ProtNLM"/>
    </source>
</evidence>
<accession>A0A7K1U4K6</accession>
<feature type="compositionally biased region" description="Basic and acidic residues" evidence="1">
    <location>
        <begin position="36"/>
        <end position="51"/>
    </location>
</feature>
<evidence type="ECO:0000313" key="2">
    <source>
        <dbReference type="EMBL" id="MVT08925.1"/>
    </source>
</evidence>
<protein>
    <recommendedName>
        <fullName evidence="4">Lipoprotein</fullName>
    </recommendedName>
</protein>